<feature type="compositionally biased region" description="Polar residues" evidence="1">
    <location>
        <begin position="17"/>
        <end position="29"/>
    </location>
</feature>
<evidence type="ECO:0000256" key="1">
    <source>
        <dbReference type="SAM" id="MobiDB-lite"/>
    </source>
</evidence>
<evidence type="ECO:0000313" key="3">
    <source>
        <dbReference type="Proteomes" id="UP000198345"/>
    </source>
</evidence>
<dbReference type="InterPro" id="IPR046728">
    <property type="entry name" value="DUF6620"/>
</dbReference>
<feature type="region of interest" description="Disordered" evidence="1">
    <location>
        <begin position="1"/>
        <end position="42"/>
    </location>
</feature>
<comment type="caution">
    <text evidence="2">The sequence shown here is derived from an EMBL/GenBank/DDBJ whole genome shotgun (WGS) entry which is preliminary data.</text>
</comment>
<dbReference type="AlphaFoldDB" id="A0A226HGD8"/>
<reference evidence="2 3" key="1">
    <citation type="submission" date="2016-11" db="EMBL/GenBank/DDBJ databases">
        <title>Whole genomes of Flavobacteriaceae.</title>
        <authorList>
            <person name="Stine C."/>
            <person name="Li C."/>
            <person name="Tadesse D."/>
        </authorList>
    </citation>
    <scope>NUCLEOTIDE SEQUENCE [LARGE SCALE GENOMIC DNA]</scope>
    <source>
        <strain evidence="2 3">DSM 18292</strain>
    </source>
</reference>
<sequence>MFKKLFGSQNGDDKQENQNYEQAEASNDNYDNEYQEVEYDPETLHGTHYDVEDFDDEVAERAEAWIADERESGEDLDEKDIQNIYFNYRREVYTEWNNCDSDQMIRFEHANSLKYTGVQTSGFVKVADGNPFLEPVHGIDLRAYTAMTIKISAGVDYLEVCKAMGIEPAVWEELNTIWPQRMAQDTSFTVTTLFGQYFAENVTLPQLENVNAEISEEGAANLEKIRTDRYFYEELAGARQAAYEYGIDGAQWILENFGINLADFQSAAMQWMTEQNQNWSSDDIHHFHDYQQGKQKEYAAKFAAEQGGNIADDVNF</sequence>
<organism evidence="2 3">
    <name type="scientific">Flavobacterium hercynium</name>
    <dbReference type="NCBI Taxonomy" id="387094"/>
    <lineage>
        <taxon>Bacteria</taxon>
        <taxon>Pseudomonadati</taxon>
        <taxon>Bacteroidota</taxon>
        <taxon>Flavobacteriia</taxon>
        <taxon>Flavobacteriales</taxon>
        <taxon>Flavobacteriaceae</taxon>
        <taxon>Flavobacterium</taxon>
    </lineage>
</organism>
<feature type="compositionally biased region" description="Acidic residues" evidence="1">
    <location>
        <begin position="30"/>
        <end position="41"/>
    </location>
</feature>
<dbReference type="EMBL" id="MUGW01000015">
    <property type="protein sequence ID" value="OXA93222.1"/>
    <property type="molecule type" value="Genomic_DNA"/>
</dbReference>
<accession>A0A226HGD8</accession>
<proteinExistence type="predicted"/>
<gene>
    <name evidence="2" type="ORF">B0A66_07015</name>
</gene>
<dbReference type="Proteomes" id="UP000198345">
    <property type="component" value="Unassembled WGS sequence"/>
</dbReference>
<evidence type="ECO:0000313" key="2">
    <source>
        <dbReference type="EMBL" id="OXA93222.1"/>
    </source>
</evidence>
<keyword evidence="3" id="KW-1185">Reference proteome</keyword>
<dbReference type="OrthoDB" id="8662267at2"/>
<protein>
    <submittedName>
        <fullName evidence="2">Uncharacterized protein</fullName>
    </submittedName>
</protein>
<dbReference type="RefSeq" id="WP_089049142.1">
    <property type="nucleotide sequence ID" value="NZ_FXTV01000021.1"/>
</dbReference>
<name>A0A226HGD8_9FLAO</name>
<dbReference type="Pfam" id="PF20325">
    <property type="entry name" value="DUF6620"/>
    <property type="match status" value="1"/>
</dbReference>